<feature type="compositionally biased region" description="Basic and acidic residues" evidence="3">
    <location>
        <begin position="299"/>
        <end position="311"/>
    </location>
</feature>
<organism evidence="5 6">
    <name type="scientific">Reticulomyxa filosa</name>
    <dbReference type="NCBI Taxonomy" id="46433"/>
    <lineage>
        <taxon>Eukaryota</taxon>
        <taxon>Sar</taxon>
        <taxon>Rhizaria</taxon>
        <taxon>Retaria</taxon>
        <taxon>Foraminifera</taxon>
        <taxon>Monothalamids</taxon>
        <taxon>Reticulomyxidae</taxon>
        <taxon>Reticulomyxa</taxon>
    </lineage>
</organism>
<keyword evidence="6" id="KW-1185">Reference proteome</keyword>
<reference evidence="5 6" key="1">
    <citation type="journal article" date="2013" name="Curr. Biol.">
        <title>The Genome of the Foraminiferan Reticulomyxa filosa.</title>
        <authorList>
            <person name="Glockner G."/>
            <person name="Hulsmann N."/>
            <person name="Schleicher M."/>
            <person name="Noegel A.A."/>
            <person name="Eichinger L."/>
            <person name="Gallinger C."/>
            <person name="Pawlowski J."/>
            <person name="Sierra R."/>
            <person name="Euteneuer U."/>
            <person name="Pillet L."/>
            <person name="Moustafa A."/>
            <person name="Platzer M."/>
            <person name="Groth M."/>
            <person name="Szafranski K."/>
            <person name="Schliwa M."/>
        </authorList>
    </citation>
    <scope>NUCLEOTIDE SEQUENCE [LARGE SCALE GENOMIC DNA]</scope>
</reference>
<protein>
    <submittedName>
        <fullName evidence="5">Peptidyl-prolyl cis-trans isomerase cyclophilin-type family protein</fullName>
    </submittedName>
</protein>
<name>X6MN23_RETFI</name>
<feature type="compositionally biased region" description="Basic and acidic residues" evidence="3">
    <location>
        <begin position="379"/>
        <end position="392"/>
    </location>
</feature>
<evidence type="ECO:0000256" key="3">
    <source>
        <dbReference type="SAM" id="MobiDB-lite"/>
    </source>
</evidence>
<feature type="domain" description="PPIase cyclophilin-type" evidence="4">
    <location>
        <begin position="1"/>
        <end position="133"/>
    </location>
</feature>
<dbReference type="InterPro" id="IPR044666">
    <property type="entry name" value="Cyclophilin_A-like"/>
</dbReference>
<feature type="compositionally biased region" description="Polar residues" evidence="3">
    <location>
        <begin position="244"/>
        <end position="266"/>
    </location>
</feature>
<feature type="region of interest" description="Disordered" evidence="3">
    <location>
        <begin position="244"/>
        <end position="404"/>
    </location>
</feature>
<keyword evidence="5" id="KW-0413">Isomerase</keyword>
<dbReference type="AlphaFoldDB" id="X6MN23"/>
<feature type="region of interest" description="Disordered" evidence="3">
    <location>
        <begin position="534"/>
        <end position="557"/>
    </location>
</feature>
<dbReference type="Pfam" id="PF00160">
    <property type="entry name" value="Pro_isomerase"/>
    <property type="match status" value="1"/>
</dbReference>
<dbReference type="PANTHER" id="PTHR45625:SF6">
    <property type="entry name" value="SPLICEOSOME-ASSOCIATED PROTEIN CWC27 HOMOLOG"/>
    <property type="match status" value="1"/>
</dbReference>
<dbReference type="PROSITE" id="PS50072">
    <property type="entry name" value="CSA_PPIASE_2"/>
    <property type="match status" value="1"/>
</dbReference>
<feature type="compositionally biased region" description="Acidic residues" evidence="3">
    <location>
        <begin position="289"/>
        <end position="298"/>
    </location>
</feature>
<comment type="subcellular location">
    <subcellularLocation>
        <location evidence="1">Nucleus</location>
    </subcellularLocation>
</comment>
<dbReference type="EMBL" id="ASPP01019306">
    <property type="protein sequence ID" value="ETO15269.1"/>
    <property type="molecule type" value="Genomic_DNA"/>
</dbReference>
<evidence type="ECO:0000313" key="6">
    <source>
        <dbReference type="Proteomes" id="UP000023152"/>
    </source>
</evidence>
<evidence type="ECO:0000259" key="4">
    <source>
        <dbReference type="PROSITE" id="PS50072"/>
    </source>
</evidence>
<feature type="compositionally biased region" description="Basic and acidic residues" evidence="3">
    <location>
        <begin position="546"/>
        <end position="557"/>
    </location>
</feature>
<accession>X6MN23</accession>
<evidence type="ECO:0000313" key="5">
    <source>
        <dbReference type="EMBL" id="ETO15269.1"/>
    </source>
</evidence>
<evidence type="ECO:0000256" key="2">
    <source>
        <dbReference type="ARBA" id="ARBA00023242"/>
    </source>
</evidence>
<keyword evidence="2" id="KW-0539">Nucleus</keyword>
<dbReference type="InterPro" id="IPR002130">
    <property type="entry name" value="Cyclophilin-type_PPIase_dom"/>
</dbReference>
<gene>
    <name evidence="5" type="ORF">RFI_22095</name>
</gene>
<dbReference type="GO" id="GO:0006457">
    <property type="term" value="P:protein folding"/>
    <property type="evidence" value="ECO:0007669"/>
    <property type="project" value="InterPro"/>
</dbReference>
<dbReference type="PROSITE" id="PS00170">
    <property type="entry name" value="CSA_PPIASE_1"/>
    <property type="match status" value="1"/>
</dbReference>
<dbReference type="GO" id="GO:0003755">
    <property type="term" value="F:peptidyl-prolyl cis-trans isomerase activity"/>
    <property type="evidence" value="ECO:0007669"/>
    <property type="project" value="InterPro"/>
</dbReference>
<proteinExistence type="predicted"/>
<evidence type="ECO:0000256" key="1">
    <source>
        <dbReference type="ARBA" id="ARBA00004123"/>
    </source>
</evidence>
<feature type="compositionally biased region" description="Basic and acidic residues" evidence="3">
    <location>
        <begin position="352"/>
        <end position="366"/>
    </location>
</feature>
<dbReference type="GO" id="GO:0071013">
    <property type="term" value="C:catalytic step 2 spliceosome"/>
    <property type="evidence" value="ECO:0007669"/>
    <property type="project" value="TreeGrafter"/>
</dbReference>
<sequence>MEGYYEGCMFHRVIPKFMAQAGDPTNTGRGGESIYDNKPFKDEFHARLTFSHRGIMACANDGESPNSNQSQFFITLDRCEWLNRKHTIFGKVTGNTIFNLLKFNDLEIDTTSNAEDGEQSRPLQPPKIVSCEILLNPFDDIVPRTLPKHIQMQQKQKELQLKEQKERREVAIKDSNLLSFGEEESGHVIQKKKKKRTIDDKNDEKIGDSDALCEYEAKIAQQQQLFGQSKQPVSVEQIRAKLKQYSSNNTDLKPVQSGPTDNTTQKRQQDKEDDNDDINDNNNNNNDNNNDDDDDDGDLDAKIKAQIIKEHSQKRKRKEMETKDKGNETNKENEKSKSDDDDNMAPAKKKARLDSEYESLKKKLLEKQSGVASGASEMDDSKQLTTMRDRHFQRNVRMSKKEKAEYTTSKLDEFLKKLNSTSASSVDKHDSVQKTDGDNLFALKDTNGPKVDTNTGIKFKDDLYGEDDDDVDGLDWMDKPLIFPKRPQDYSLFNAEEYMTLDPSRKEDQVKLKEKEDKIQQLFEFRKSLEEKDQILDKNSHRRRERKEYTSKKKHQD</sequence>
<dbReference type="PRINTS" id="PR00153">
    <property type="entry name" value="CSAPPISMRASE"/>
</dbReference>
<dbReference type="InterPro" id="IPR020892">
    <property type="entry name" value="Cyclophilin-type_PPIase_CS"/>
</dbReference>
<dbReference type="SUPFAM" id="SSF50891">
    <property type="entry name" value="Cyclophilin-like"/>
    <property type="match status" value="1"/>
</dbReference>
<dbReference type="Proteomes" id="UP000023152">
    <property type="component" value="Unassembled WGS sequence"/>
</dbReference>
<feature type="compositionally biased region" description="Basic and acidic residues" evidence="3">
    <location>
        <begin position="318"/>
        <end position="338"/>
    </location>
</feature>
<dbReference type="PANTHER" id="PTHR45625">
    <property type="entry name" value="PEPTIDYL-PROLYL CIS-TRANS ISOMERASE-RELATED"/>
    <property type="match status" value="1"/>
</dbReference>
<feature type="region of interest" description="Disordered" evidence="3">
    <location>
        <begin position="183"/>
        <end position="205"/>
    </location>
</feature>
<comment type="caution">
    <text evidence="5">The sequence shown here is derived from an EMBL/GenBank/DDBJ whole genome shotgun (WGS) entry which is preliminary data.</text>
</comment>
<dbReference type="OrthoDB" id="442970at2759"/>
<dbReference type="Gene3D" id="2.40.100.10">
    <property type="entry name" value="Cyclophilin-like"/>
    <property type="match status" value="1"/>
</dbReference>
<dbReference type="InterPro" id="IPR029000">
    <property type="entry name" value="Cyclophilin-like_dom_sf"/>
</dbReference>